<organism evidence="2 3">
    <name type="scientific">Apodospora peruviana</name>
    <dbReference type="NCBI Taxonomy" id="516989"/>
    <lineage>
        <taxon>Eukaryota</taxon>
        <taxon>Fungi</taxon>
        <taxon>Dikarya</taxon>
        <taxon>Ascomycota</taxon>
        <taxon>Pezizomycotina</taxon>
        <taxon>Sordariomycetes</taxon>
        <taxon>Sordariomycetidae</taxon>
        <taxon>Sordariales</taxon>
        <taxon>Lasiosphaeriaceae</taxon>
        <taxon>Apodospora</taxon>
    </lineage>
</organism>
<dbReference type="PANTHER" id="PTHR42034:SF1">
    <property type="entry name" value="CONDENSATION DOMAIN-CONTAINING PROTEIN"/>
    <property type="match status" value="1"/>
</dbReference>
<accession>A0AAE0HT98</accession>
<dbReference type="PANTHER" id="PTHR42034">
    <property type="entry name" value="CHROMOSOME 7, WHOLE GENOME SHOTGUN SEQUENCE-RELATED"/>
    <property type="match status" value="1"/>
</dbReference>
<sequence>MSPPTTVQTSSRSVSLEIDPAYDSYVWREITPGVWQRDADEVEVFYSSLAKRYAGSGRMHFAITGHVSVTVRVPLADASRTIDTVEARFDDALRSAWLSLRHRSPTIASQVHFDTREQKWKKKYRTVADQDSRNAWLHRTLRFISNGQTGAEWANSDPPAPELATLFVIVCPSSSAGAVRRDLVLRSPHDIIDGIGTLQLLNSFIHIAADRFDRHANPSYEHVPLLDGSETQNLSPPYRVAAAVPPSPSPEQQARLTAPEELSTALPRPQSIETIGIPYRQGPLLPGKHQRVARTFTAERTAKLLATLKAVGATPTHAFHAAIAMTVRALHADKSQAPPPSAADEKQVQYVNYILRNERQNCKPPFNSPGLHPATVYHSVSGTKLTITMPATPPSSTTVQDAAFARILTDMREFYHSVRDDRDHSALAPYIWAAATPRLPFPESEVEEWNIAVPPPNPKPSVSISSMGNLDNIVAQQLGDHMEVHTPWVTGEELGTGLGLFLGTFRGRMELSAAFNEAWHTADEVNGFLDRCAEIVFGCVDRQDLNH</sequence>
<dbReference type="InterPro" id="IPR023213">
    <property type="entry name" value="CAT-like_dom_sf"/>
</dbReference>
<evidence type="ECO:0000313" key="2">
    <source>
        <dbReference type="EMBL" id="KAK3312503.1"/>
    </source>
</evidence>
<evidence type="ECO:0000256" key="1">
    <source>
        <dbReference type="SAM" id="MobiDB-lite"/>
    </source>
</evidence>
<protein>
    <submittedName>
        <fullName evidence="2">Uncharacterized protein</fullName>
    </submittedName>
</protein>
<proteinExistence type="predicted"/>
<evidence type="ECO:0000313" key="3">
    <source>
        <dbReference type="Proteomes" id="UP001283341"/>
    </source>
</evidence>
<dbReference type="AlphaFoldDB" id="A0AAE0HT98"/>
<gene>
    <name evidence="2" type="ORF">B0H66DRAFT_399956</name>
</gene>
<dbReference type="Gene3D" id="3.30.559.10">
    <property type="entry name" value="Chloramphenicol acetyltransferase-like domain"/>
    <property type="match status" value="1"/>
</dbReference>
<dbReference type="EMBL" id="JAUEDM010000009">
    <property type="protein sequence ID" value="KAK3312503.1"/>
    <property type="molecule type" value="Genomic_DNA"/>
</dbReference>
<reference evidence="2" key="1">
    <citation type="journal article" date="2023" name="Mol. Phylogenet. Evol.">
        <title>Genome-scale phylogeny and comparative genomics of the fungal order Sordariales.</title>
        <authorList>
            <person name="Hensen N."/>
            <person name="Bonometti L."/>
            <person name="Westerberg I."/>
            <person name="Brannstrom I.O."/>
            <person name="Guillou S."/>
            <person name="Cros-Aarteil S."/>
            <person name="Calhoun S."/>
            <person name="Haridas S."/>
            <person name="Kuo A."/>
            <person name="Mondo S."/>
            <person name="Pangilinan J."/>
            <person name="Riley R."/>
            <person name="LaButti K."/>
            <person name="Andreopoulos B."/>
            <person name="Lipzen A."/>
            <person name="Chen C."/>
            <person name="Yan M."/>
            <person name="Daum C."/>
            <person name="Ng V."/>
            <person name="Clum A."/>
            <person name="Steindorff A."/>
            <person name="Ohm R.A."/>
            <person name="Martin F."/>
            <person name="Silar P."/>
            <person name="Natvig D.O."/>
            <person name="Lalanne C."/>
            <person name="Gautier V."/>
            <person name="Ament-Velasquez S.L."/>
            <person name="Kruys A."/>
            <person name="Hutchinson M.I."/>
            <person name="Powell A.J."/>
            <person name="Barry K."/>
            <person name="Miller A.N."/>
            <person name="Grigoriev I.V."/>
            <person name="Debuchy R."/>
            <person name="Gladieux P."/>
            <person name="Hiltunen Thoren M."/>
            <person name="Johannesson H."/>
        </authorList>
    </citation>
    <scope>NUCLEOTIDE SEQUENCE</scope>
    <source>
        <strain evidence="2">CBS 118394</strain>
    </source>
</reference>
<dbReference type="Proteomes" id="UP001283341">
    <property type="component" value="Unassembled WGS sequence"/>
</dbReference>
<reference evidence="2" key="2">
    <citation type="submission" date="2023-06" db="EMBL/GenBank/DDBJ databases">
        <authorList>
            <consortium name="Lawrence Berkeley National Laboratory"/>
            <person name="Haridas S."/>
            <person name="Hensen N."/>
            <person name="Bonometti L."/>
            <person name="Westerberg I."/>
            <person name="Brannstrom I.O."/>
            <person name="Guillou S."/>
            <person name="Cros-Aarteil S."/>
            <person name="Calhoun S."/>
            <person name="Kuo A."/>
            <person name="Mondo S."/>
            <person name="Pangilinan J."/>
            <person name="Riley R."/>
            <person name="Labutti K."/>
            <person name="Andreopoulos B."/>
            <person name="Lipzen A."/>
            <person name="Chen C."/>
            <person name="Yanf M."/>
            <person name="Daum C."/>
            <person name="Ng V."/>
            <person name="Clum A."/>
            <person name="Steindorff A."/>
            <person name="Ohm R."/>
            <person name="Martin F."/>
            <person name="Silar P."/>
            <person name="Natvig D."/>
            <person name="Lalanne C."/>
            <person name="Gautier V."/>
            <person name="Ament-Velasquez S.L."/>
            <person name="Kruys A."/>
            <person name="Hutchinson M.I."/>
            <person name="Powell A.J."/>
            <person name="Barry K."/>
            <person name="Miller A.N."/>
            <person name="Grigoriev I.V."/>
            <person name="Debuchy R."/>
            <person name="Gladieux P."/>
            <person name="Thoren M.H."/>
            <person name="Johannesson H."/>
        </authorList>
    </citation>
    <scope>NUCLEOTIDE SEQUENCE</scope>
    <source>
        <strain evidence="2">CBS 118394</strain>
    </source>
</reference>
<name>A0AAE0HT98_9PEZI</name>
<keyword evidence="3" id="KW-1185">Reference proteome</keyword>
<dbReference type="Gene3D" id="3.30.559.30">
    <property type="entry name" value="Nonribosomal peptide synthetase, condensation domain"/>
    <property type="match status" value="1"/>
</dbReference>
<comment type="caution">
    <text evidence="2">The sequence shown here is derived from an EMBL/GenBank/DDBJ whole genome shotgun (WGS) entry which is preliminary data.</text>
</comment>
<feature type="region of interest" description="Disordered" evidence="1">
    <location>
        <begin position="243"/>
        <end position="262"/>
    </location>
</feature>